<keyword evidence="2" id="KW-1185">Reference proteome</keyword>
<dbReference type="AlphaFoldDB" id="A0A543AUS0"/>
<dbReference type="EMBL" id="VFOW01000001">
    <property type="protein sequence ID" value="TQL76333.1"/>
    <property type="molecule type" value="Genomic_DNA"/>
</dbReference>
<gene>
    <name evidence="1" type="ORF">FB566_1860</name>
</gene>
<accession>A0A543AUS0</accession>
<comment type="caution">
    <text evidence="1">The sequence shown here is derived from an EMBL/GenBank/DDBJ whole genome shotgun (WGS) entry which is preliminary data.</text>
</comment>
<sequence length="107" mass="11451">MEINLDEVRAVGEEHYPALAAAYTNAAAEIAGVKPEIPAFGPSVLKSAMDRYFEALGNALLPSAANLKVCGEALVQVVDQLESADEEVSYEFDRVVTLDPDLPTNLT</sequence>
<organism evidence="1 2">
    <name type="scientific">Stackebrandtia endophytica</name>
    <dbReference type="NCBI Taxonomy" id="1496996"/>
    <lineage>
        <taxon>Bacteria</taxon>
        <taxon>Bacillati</taxon>
        <taxon>Actinomycetota</taxon>
        <taxon>Actinomycetes</taxon>
        <taxon>Glycomycetales</taxon>
        <taxon>Glycomycetaceae</taxon>
        <taxon>Stackebrandtia</taxon>
    </lineage>
</organism>
<reference evidence="1 2" key="1">
    <citation type="submission" date="2019-06" db="EMBL/GenBank/DDBJ databases">
        <title>Sequencing the genomes of 1000 actinobacteria strains.</title>
        <authorList>
            <person name="Klenk H.-P."/>
        </authorList>
    </citation>
    <scope>NUCLEOTIDE SEQUENCE [LARGE SCALE GENOMIC DNA]</scope>
    <source>
        <strain evidence="1 2">DSM 45928</strain>
    </source>
</reference>
<evidence type="ECO:0008006" key="3">
    <source>
        <dbReference type="Google" id="ProtNLM"/>
    </source>
</evidence>
<name>A0A543AUS0_9ACTN</name>
<protein>
    <recommendedName>
        <fullName evidence="3">Excreted virulence factor EspC (Type VII ESX diderm)</fullName>
    </recommendedName>
</protein>
<dbReference type="Proteomes" id="UP000317043">
    <property type="component" value="Unassembled WGS sequence"/>
</dbReference>
<proteinExistence type="predicted"/>
<evidence type="ECO:0000313" key="1">
    <source>
        <dbReference type="EMBL" id="TQL76333.1"/>
    </source>
</evidence>
<evidence type="ECO:0000313" key="2">
    <source>
        <dbReference type="Proteomes" id="UP000317043"/>
    </source>
</evidence>
<dbReference type="InParanoid" id="A0A543AUS0"/>
<dbReference type="RefSeq" id="WP_142037597.1">
    <property type="nucleotide sequence ID" value="NZ_JBHTGS010000001.1"/>
</dbReference>